<accession>A0A951P743</accession>
<proteinExistence type="inferred from homology"/>
<dbReference type="EMBL" id="JAHHHV010000007">
    <property type="protein sequence ID" value="MBW4464171.1"/>
    <property type="molecule type" value="Genomic_DNA"/>
</dbReference>
<evidence type="ECO:0000313" key="4">
    <source>
        <dbReference type="EMBL" id="MBW4464171.1"/>
    </source>
</evidence>
<dbReference type="Pfam" id="PF00216">
    <property type="entry name" value="Bac_DNA_binding"/>
    <property type="match status" value="1"/>
</dbReference>
<reference evidence="4" key="1">
    <citation type="submission" date="2021-05" db="EMBL/GenBank/DDBJ databases">
        <authorList>
            <person name="Pietrasiak N."/>
            <person name="Ward R."/>
            <person name="Stajich J.E."/>
            <person name="Kurbessoian T."/>
        </authorList>
    </citation>
    <scope>NUCLEOTIDE SEQUENCE</scope>
    <source>
        <strain evidence="4">GSE-TBD4-15B</strain>
    </source>
</reference>
<evidence type="ECO:0000256" key="1">
    <source>
        <dbReference type="ARBA" id="ARBA00023067"/>
    </source>
</evidence>
<dbReference type="PROSITE" id="PS00045">
    <property type="entry name" value="HISTONE_LIKE"/>
    <property type="match status" value="1"/>
</dbReference>
<evidence type="ECO:0000256" key="3">
    <source>
        <dbReference type="RuleBase" id="RU003939"/>
    </source>
</evidence>
<sequence>MNKGELVDAIASKADVTKKDADAILGAMIEAIMEAVSEGNKVTLVGFGTFEPRDRQAREGRNPRTGKTLTIPATTVPAFSAGKLFKEKVAEEAATPAAKK</sequence>
<dbReference type="SMART" id="SM00411">
    <property type="entry name" value="BHL"/>
    <property type="match status" value="1"/>
</dbReference>
<dbReference type="AlphaFoldDB" id="A0A951P743"/>
<keyword evidence="2 4" id="KW-0238">DNA-binding</keyword>
<comment type="similarity">
    <text evidence="3">Belongs to the bacterial histone-like protein family.</text>
</comment>
<dbReference type="Proteomes" id="UP000707356">
    <property type="component" value="Unassembled WGS sequence"/>
</dbReference>
<comment type="caution">
    <text evidence="4">The sequence shown here is derived from an EMBL/GenBank/DDBJ whole genome shotgun (WGS) entry which is preliminary data.</text>
</comment>
<dbReference type="SUPFAM" id="SSF47729">
    <property type="entry name" value="IHF-like DNA-binding proteins"/>
    <property type="match status" value="1"/>
</dbReference>
<dbReference type="InterPro" id="IPR000119">
    <property type="entry name" value="Hist_DNA-bd"/>
</dbReference>
<reference evidence="4" key="2">
    <citation type="journal article" date="2022" name="Microbiol. Resour. Announc.">
        <title>Metagenome Sequencing to Explore Phylogenomics of Terrestrial Cyanobacteria.</title>
        <authorList>
            <person name="Ward R.D."/>
            <person name="Stajich J.E."/>
            <person name="Johansen J.R."/>
            <person name="Huntemann M."/>
            <person name="Clum A."/>
            <person name="Foster B."/>
            <person name="Foster B."/>
            <person name="Roux S."/>
            <person name="Palaniappan K."/>
            <person name="Varghese N."/>
            <person name="Mukherjee S."/>
            <person name="Reddy T.B.K."/>
            <person name="Daum C."/>
            <person name="Copeland A."/>
            <person name="Chen I.A."/>
            <person name="Ivanova N.N."/>
            <person name="Kyrpides N.C."/>
            <person name="Shapiro N."/>
            <person name="Eloe-Fadrosh E.A."/>
            <person name="Pietrasiak N."/>
        </authorList>
    </citation>
    <scope>NUCLEOTIDE SEQUENCE</scope>
    <source>
        <strain evidence="4">GSE-TBD4-15B</strain>
    </source>
</reference>
<dbReference type="InterPro" id="IPR010992">
    <property type="entry name" value="IHF-like_DNA-bd_dom_sf"/>
</dbReference>
<dbReference type="GO" id="GO:0030261">
    <property type="term" value="P:chromosome condensation"/>
    <property type="evidence" value="ECO:0007669"/>
    <property type="project" value="UniProtKB-KW"/>
</dbReference>
<organism evidence="4 5">
    <name type="scientific">Pegethrix bostrychoides GSE-TBD4-15B</name>
    <dbReference type="NCBI Taxonomy" id="2839662"/>
    <lineage>
        <taxon>Bacteria</taxon>
        <taxon>Bacillati</taxon>
        <taxon>Cyanobacteriota</taxon>
        <taxon>Cyanophyceae</taxon>
        <taxon>Oculatellales</taxon>
        <taxon>Oculatellaceae</taxon>
        <taxon>Pegethrix</taxon>
    </lineage>
</organism>
<gene>
    <name evidence="4" type="ORF">KME07_01870</name>
</gene>
<dbReference type="InterPro" id="IPR020816">
    <property type="entry name" value="Histone-like_DNA-bd_CS"/>
</dbReference>
<evidence type="ECO:0000256" key="2">
    <source>
        <dbReference type="ARBA" id="ARBA00023125"/>
    </source>
</evidence>
<keyword evidence="1" id="KW-0226">DNA condensation</keyword>
<dbReference type="Gene3D" id="4.10.520.10">
    <property type="entry name" value="IHF-like DNA-binding proteins"/>
    <property type="match status" value="1"/>
</dbReference>
<dbReference type="PRINTS" id="PR01727">
    <property type="entry name" value="DNABINDINGHU"/>
</dbReference>
<dbReference type="GO" id="GO:0003677">
    <property type="term" value="F:DNA binding"/>
    <property type="evidence" value="ECO:0007669"/>
    <property type="project" value="UniProtKB-KW"/>
</dbReference>
<dbReference type="PANTHER" id="PTHR33175">
    <property type="entry name" value="DNA-BINDING PROTEIN HU"/>
    <property type="match status" value="1"/>
</dbReference>
<evidence type="ECO:0000313" key="5">
    <source>
        <dbReference type="Proteomes" id="UP000707356"/>
    </source>
</evidence>
<name>A0A951P743_9CYAN</name>
<dbReference type="PANTHER" id="PTHR33175:SF3">
    <property type="entry name" value="DNA-BINDING PROTEIN HU-BETA"/>
    <property type="match status" value="1"/>
</dbReference>
<dbReference type="CDD" id="cd13831">
    <property type="entry name" value="HU"/>
    <property type="match status" value="1"/>
</dbReference>
<protein>
    <submittedName>
        <fullName evidence="4">HU family DNA-binding protein</fullName>
    </submittedName>
</protein>
<dbReference type="GO" id="GO:0030527">
    <property type="term" value="F:structural constituent of chromatin"/>
    <property type="evidence" value="ECO:0007669"/>
    <property type="project" value="InterPro"/>
</dbReference>
<dbReference type="GO" id="GO:0005829">
    <property type="term" value="C:cytosol"/>
    <property type="evidence" value="ECO:0007669"/>
    <property type="project" value="TreeGrafter"/>
</dbReference>